<keyword evidence="2" id="KW-0812">Transmembrane</keyword>
<feature type="transmembrane region" description="Helical" evidence="2">
    <location>
        <begin position="223"/>
        <end position="240"/>
    </location>
</feature>
<dbReference type="PROSITE" id="PS51471">
    <property type="entry name" value="FE2OG_OXY"/>
    <property type="match status" value="1"/>
</dbReference>
<dbReference type="Gene3D" id="2.60.120.590">
    <property type="entry name" value="Alpha-ketoglutarate-dependent dioxygenase AlkB-like"/>
    <property type="match status" value="1"/>
</dbReference>
<dbReference type="AlphaFoldDB" id="A0AAN9U8X1"/>
<evidence type="ECO:0000259" key="3">
    <source>
        <dbReference type="PROSITE" id="PS51471"/>
    </source>
</evidence>
<dbReference type="PANTHER" id="PTHR37488:SF7">
    <property type="entry name" value="DUF1275 DOMAIN PROTEIN"/>
    <property type="match status" value="1"/>
</dbReference>
<evidence type="ECO:0000313" key="5">
    <source>
        <dbReference type="Proteomes" id="UP001320245"/>
    </source>
</evidence>
<dbReference type="EMBL" id="JAJSPL020000017">
    <property type="protein sequence ID" value="KAK7741736.1"/>
    <property type="molecule type" value="Genomic_DNA"/>
</dbReference>
<feature type="transmembrane region" description="Helical" evidence="2">
    <location>
        <begin position="246"/>
        <end position="267"/>
    </location>
</feature>
<organism evidence="4 5">
    <name type="scientific">Cytospora paraplurivora</name>
    <dbReference type="NCBI Taxonomy" id="2898453"/>
    <lineage>
        <taxon>Eukaryota</taxon>
        <taxon>Fungi</taxon>
        <taxon>Dikarya</taxon>
        <taxon>Ascomycota</taxon>
        <taxon>Pezizomycotina</taxon>
        <taxon>Sordariomycetes</taxon>
        <taxon>Sordariomycetidae</taxon>
        <taxon>Diaporthales</taxon>
        <taxon>Cytosporaceae</taxon>
        <taxon>Cytospora</taxon>
    </lineage>
</organism>
<dbReference type="PANTHER" id="PTHR37488">
    <property type="entry name" value="DUF1275 DOMAIN-CONTAINING PROTEIN"/>
    <property type="match status" value="1"/>
</dbReference>
<feature type="compositionally biased region" description="Low complexity" evidence="1">
    <location>
        <begin position="511"/>
        <end position="526"/>
    </location>
</feature>
<keyword evidence="5" id="KW-1185">Reference proteome</keyword>
<accession>A0AAN9U8X1</accession>
<comment type="caution">
    <text evidence="4">The sequence shown here is derived from an EMBL/GenBank/DDBJ whole genome shotgun (WGS) entry which is preliminary data.</text>
</comment>
<evidence type="ECO:0000256" key="1">
    <source>
        <dbReference type="SAM" id="MobiDB-lite"/>
    </source>
</evidence>
<dbReference type="InterPro" id="IPR005123">
    <property type="entry name" value="Oxoglu/Fe-dep_dioxygenase_dom"/>
</dbReference>
<keyword evidence="2" id="KW-0472">Membrane</keyword>
<sequence length="550" mass="60534">MSEKENNIQPETGLGDSTFDLNERNVGPLRRRWTTIIDSSLANVPLLGCCFITGLLDTTMFQAYGTFVSMQTGNTIFLALGASNQNNKPYDWARSLCSIGCFATGAVFFSRLHRYLGPQPTQRGILAVSFFVQAVCICVAAALIQGGTIPSQHSNADGATDWSEMAPIAFLSFQAAGQIVASRVLGVNELPTVVITSLLCDLMSDPKILSLPIGGNKKRNNRILGFVLTLVGSIIGGWMLKGTGLVSPVLWLVFGFKFIISMAWFLWRGEKAETTRDLTIGNMEELAIEPHGILWQDNFITPEHEEELIRVFRNELEWPDRTGRVSIHYGYTFDYKTFGVDPDIPFKEFPSWLEPLIPTHEGRPPEQVCLQHYPPGAGIPPHVDTHSTYDQLYSLSLGAPVVMQFRRGDRRVDVDLAPRSLMKMSGDARLHWTHSIKKRKTDLATGGGDGDGGGVVVRPRGDRWSITYRWLRPGAECDCGDLDLCDSAQKRVGIEREYRWKQYEGASDNNAAAATTTTTTTHATTTPPDPEGEGATTGEDNSGGNVRAIS</sequence>
<dbReference type="InterPro" id="IPR027450">
    <property type="entry name" value="AlkB-like"/>
</dbReference>
<dbReference type="Pfam" id="PF13532">
    <property type="entry name" value="2OG-FeII_Oxy_2"/>
    <property type="match status" value="1"/>
</dbReference>
<dbReference type="InterPro" id="IPR037151">
    <property type="entry name" value="AlkB-like_sf"/>
</dbReference>
<dbReference type="InterPro" id="IPR010699">
    <property type="entry name" value="DUF1275"/>
</dbReference>
<keyword evidence="2" id="KW-1133">Transmembrane helix</keyword>
<feature type="region of interest" description="Disordered" evidence="1">
    <location>
        <begin position="508"/>
        <end position="550"/>
    </location>
</feature>
<feature type="domain" description="Fe2OG dioxygenase" evidence="3">
    <location>
        <begin position="364"/>
        <end position="472"/>
    </location>
</feature>
<feature type="transmembrane region" description="Helical" evidence="2">
    <location>
        <begin position="124"/>
        <end position="144"/>
    </location>
</feature>
<feature type="transmembrane region" description="Helical" evidence="2">
    <location>
        <begin position="33"/>
        <end position="55"/>
    </location>
</feature>
<feature type="transmembrane region" description="Helical" evidence="2">
    <location>
        <begin position="92"/>
        <end position="112"/>
    </location>
</feature>
<reference evidence="4 5" key="1">
    <citation type="journal article" date="2023" name="PLoS ONE">
        <title>Cytospora paraplurivora sp. nov. isolated from orchards with fruit tree decline syndrome in Ontario, Canada.</title>
        <authorList>
            <person name="Ilyukhin E."/>
            <person name="Nguyen H.D.T."/>
            <person name="Castle A.J."/>
            <person name="Ellouze W."/>
        </authorList>
    </citation>
    <scope>NUCLEOTIDE SEQUENCE [LARGE SCALE GENOMIC DNA]</scope>
    <source>
        <strain evidence="4 5">FDS-564</strain>
    </source>
</reference>
<dbReference type="SUPFAM" id="SSF51197">
    <property type="entry name" value="Clavaminate synthase-like"/>
    <property type="match status" value="1"/>
</dbReference>
<name>A0AAN9U8X1_9PEZI</name>
<gene>
    <name evidence="4" type="ORF">SLS53_004799</name>
</gene>
<dbReference type="Pfam" id="PF06912">
    <property type="entry name" value="DUF1275"/>
    <property type="match status" value="1"/>
</dbReference>
<evidence type="ECO:0000256" key="2">
    <source>
        <dbReference type="SAM" id="Phobius"/>
    </source>
</evidence>
<evidence type="ECO:0000313" key="4">
    <source>
        <dbReference type="EMBL" id="KAK7741736.1"/>
    </source>
</evidence>
<proteinExistence type="predicted"/>
<dbReference type="Proteomes" id="UP001320245">
    <property type="component" value="Unassembled WGS sequence"/>
</dbReference>
<protein>
    <recommendedName>
        <fullName evidence="3">Fe2OG dioxygenase domain-containing protein</fullName>
    </recommendedName>
</protein>